<proteinExistence type="predicted"/>
<feature type="domain" description="EAL" evidence="1">
    <location>
        <begin position="295"/>
        <end position="547"/>
    </location>
</feature>
<dbReference type="SUPFAM" id="SSF141868">
    <property type="entry name" value="EAL domain-like"/>
    <property type="match status" value="1"/>
</dbReference>
<dbReference type="Pfam" id="PF00563">
    <property type="entry name" value="EAL"/>
    <property type="match status" value="1"/>
</dbReference>
<dbReference type="PROSITE" id="PS50887">
    <property type="entry name" value="GGDEF"/>
    <property type="match status" value="1"/>
</dbReference>
<name>A0A1G6ALL1_9STRE</name>
<dbReference type="SUPFAM" id="SSF55785">
    <property type="entry name" value="PYP-like sensor domain (PAS domain)"/>
    <property type="match status" value="2"/>
</dbReference>
<dbReference type="AlphaFoldDB" id="A0A1G6ALL1"/>
<dbReference type="SMART" id="SM00052">
    <property type="entry name" value="EAL"/>
    <property type="match status" value="1"/>
</dbReference>
<feature type="domain" description="GGDEF" evidence="2">
    <location>
        <begin position="163"/>
        <end position="286"/>
    </location>
</feature>
<dbReference type="PROSITE" id="PS50883">
    <property type="entry name" value="EAL"/>
    <property type="match status" value="1"/>
</dbReference>
<evidence type="ECO:0000259" key="1">
    <source>
        <dbReference type="PROSITE" id="PS50883"/>
    </source>
</evidence>
<dbReference type="InterPro" id="IPR035919">
    <property type="entry name" value="EAL_sf"/>
</dbReference>
<dbReference type="Gene3D" id="3.30.450.20">
    <property type="entry name" value="PAS domain"/>
    <property type="match status" value="2"/>
</dbReference>
<dbReference type="SUPFAM" id="SSF55073">
    <property type="entry name" value="Nucleotide cyclase"/>
    <property type="match status" value="2"/>
</dbReference>
<dbReference type="Gene3D" id="3.30.70.270">
    <property type="match status" value="2"/>
</dbReference>
<evidence type="ECO:0000259" key="2">
    <source>
        <dbReference type="PROSITE" id="PS50887"/>
    </source>
</evidence>
<dbReference type="InterPro" id="IPR000014">
    <property type="entry name" value="PAS"/>
</dbReference>
<dbReference type="InterPro" id="IPR029787">
    <property type="entry name" value="Nucleotide_cyclase"/>
</dbReference>
<dbReference type="GO" id="GO:0071111">
    <property type="term" value="F:cyclic-guanylate-specific phosphodiesterase activity"/>
    <property type="evidence" value="ECO:0007669"/>
    <property type="project" value="InterPro"/>
</dbReference>
<dbReference type="Pfam" id="PF00990">
    <property type="entry name" value="GGDEF"/>
    <property type="match status" value="2"/>
</dbReference>
<dbReference type="EMBL" id="FMXP01000005">
    <property type="protein sequence ID" value="SDB09220.1"/>
    <property type="molecule type" value="Genomic_DNA"/>
</dbReference>
<dbReference type="CDD" id="cd00130">
    <property type="entry name" value="PAS"/>
    <property type="match status" value="1"/>
</dbReference>
<dbReference type="Proteomes" id="UP000182508">
    <property type="component" value="Unassembled WGS sequence"/>
</dbReference>
<dbReference type="SMART" id="SM00267">
    <property type="entry name" value="GGDEF"/>
    <property type="match status" value="1"/>
</dbReference>
<protein>
    <submittedName>
        <fullName evidence="3">Diguanylate cyclase (GGDEF) domain-containing protein</fullName>
    </submittedName>
</protein>
<keyword evidence="4" id="KW-1185">Reference proteome</keyword>
<dbReference type="eggNOG" id="COG2200">
    <property type="taxonomic scope" value="Bacteria"/>
</dbReference>
<dbReference type="STRING" id="439219.SAMN02910293_00468"/>
<dbReference type="CDD" id="cd01948">
    <property type="entry name" value="EAL"/>
    <property type="match status" value="1"/>
</dbReference>
<accession>A0A1G6ALL1</accession>
<sequence length="1118" mass="128864">MSDNSMKKLDYLPGAVLVYRADETQEILYANQNVIELFGCNDIDDFKDYTGNSFTGLVSDDEIEGTLFNINKQINDETSNNYDHVFYHIQTKQGEKIYIEDYGKLVDDEDFGLVYYAFLVLPKVKLTEASRDEVSGLLNMRYLLNIMDKKRQSNSKQLLDKTVKHVAIYFNILNFKMYNRYYGFEQGNNCLKEIGDILTDVFKVNTIARFSDDHFVVLYDGNDEIENIKEVHRRVAALDDRFQLYIDAGVYYSDYTNPTSLDCDLAKLACDSIKNSLTDYYAVYSDKLKEVQELRKYITDNIDKAIKNGYIKIYFQPVVRALTGELCSMEALTRWIDPEHGFLSPGDFIPILEENNLIYKLDLFVINEVAKHLKEQNDNNKPIVPVSLNISRMDFAMCDPFAEVEKVVTQYGLVREWITVEITESAIATDAETIQSEIEKFHKGGFDVWMDDFGSGYSSLNTLKDFDFDEIKIDMAFLRNMNDRSKKILSSAVRMAKQIGIHTLAEGVETKEHVDFLREIGCEKIQGYFFGKPAPYEEVMQHIKDQGIEVETQTMKAFYEKVGMVDFMTDRSLALFYDDGKKFKTVFVNREYWNDLGSREAIMAMSDDIINSADSMLKPSIRNLAEKAKKSSKDESIDLVYNGRYYRLRMKVIANSIDGWMHRVSLEDITFNEIKERTSALNSVVRNVATLYESIYHVDFATDKAELVYTNRDDQSVGDFYESFTKAHIVQHLEFYDGDREKYENFLTLDTITRRILEVGEAHVSDIFRIKGRDGNYHWKEIIIIALPSPSRTQFLLCIKPSVLEGKADMTGLTSKDSETSRNNNQLKANPAQSCNYWKELMKKTDIKFFWKDKERRFLGASQSFLDYYNIKSIDEIIGKTDEDLKWHIDDINYKSDEEAVLATGKPIYHSAGQNIINGVIHNVSATKVPMYDNGKISGIIGYFIDIDEVLSENEKNFQELHIDTSTGVMNSRGFLMSCIQYEDNYRIHNQNYKLVILEIKGYHHMLTSYGKEVAEHMMQEVASILQKHSQRGATISRIGSWHFAILEKGSNFTEMDNYVQNAIEEIMAVRTIDGFRATLYVNSCMILGSDQESSIGFIHLIDQIFSNINADKIENIK</sequence>
<dbReference type="Gene3D" id="3.20.20.450">
    <property type="entry name" value="EAL domain"/>
    <property type="match status" value="1"/>
</dbReference>
<evidence type="ECO:0000313" key="4">
    <source>
        <dbReference type="Proteomes" id="UP000182508"/>
    </source>
</evidence>
<dbReference type="RefSeq" id="WP_083331242.1">
    <property type="nucleotide sequence ID" value="NZ_FMXP01000005.1"/>
</dbReference>
<dbReference type="InterPro" id="IPR043128">
    <property type="entry name" value="Rev_trsase/Diguanyl_cyclase"/>
</dbReference>
<dbReference type="PANTHER" id="PTHR33121:SF70">
    <property type="entry name" value="SIGNALING PROTEIN YKOW"/>
    <property type="match status" value="1"/>
</dbReference>
<dbReference type="InterPro" id="IPR050706">
    <property type="entry name" value="Cyclic-di-GMP_PDE-like"/>
</dbReference>
<evidence type="ECO:0000313" key="3">
    <source>
        <dbReference type="EMBL" id="SDB09220.1"/>
    </source>
</evidence>
<dbReference type="InterPro" id="IPR035965">
    <property type="entry name" value="PAS-like_dom_sf"/>
</dbReference>
<dbReference type="PANTHER" id="PTHR33121">
    <property type="entry name" value="CYCLIC DI-GMP PHOSPHODIESTERASE PDEF"/>
    <property type="match status" value="1"/>
</dbReference>
<dbReference type="InterPro" id="IPR001633">
    <property type="entry name" value="EAL_dom"/>
</dbReference>
<reference evidence="3 4" key="1">
    <citation type="submission" date="2016-10" db="EMBL/GenBank/DDBJ databases">
        <authorList>
            <person name="de Groot N.N."/>
        </authorList>
    </citation>
    <scope>NUCLEOTIDE SEQUENCE [LARGE SCALE GENOMIC DNA]</scope>
    <source>
        <strain evidence="3 4">A-4</strain>
    </source>
</reference>
<gene>
    <name evidence="3" type="ORF">SAMN02910293_00468</name>
</gene>
<dbReference type="InterPro" id="IPR000160">
    <property type="entry name" value="GGDEF_dom"/>
</dbReference>
<organism evidence="3 4">
    <name type="scientific">Streptococcus henryi</name>
    <dbReference type="NCBI Taxonomy" id="439219"/>
    <lineage>
        <taxon>Bacteria</taxon>
        <taxon>Bacillati</taxon>
        <taxon>Bacillota</taxon>
        <taxon>Bacilli</taxon>
        <taxon>Lactobacillales</taxon>
        <taxon>Streptococcaceae</taxon>
        <taxon>Streptococcus</taxon>
    </lineage>
</organism>